<dbReference type="Proteomes" id="UP000197535">
    <property type="component" value="Unassembled WGS sequence"/>
</dbReference>
<dbReference type="Pfam" id="PF13380">
    <property type="entry name" value="CoA_binding_2"/>
    <property type="match status" value="1"/>
</dbReference>
<reference evidence="2 3" key="1">
    <citation type="submission" date="2016-02" db="EMBL/GenBank/DDBJ databases">
        <authorList>
            <person name="Wen L."/>
            <person name="He K."/>
            <person name="Yang H."/>
        </authorList>
    </citation>
    <scope>NUCLEOTIDE SEQUENCE [LARGE SCALE GENOMIC DNA]</scope>
    <source>
        <strain evidence="2 3">TSA40</strain>
    </source>
</reference>
<dbReference type="OrthoDB" id="9804695at2"/>
<keyword evidence="3" id="KW-1185">Reference proteome</keyword>
<dbReference type="Gene3D" id="3.40.50.720">
    <property type="entry name" value="NAD(P)-binding Rossmann-like Domain"/>
    <property type="match status" value="1"/>
</dbReference>
<comment type="caution">
    <text evidence="2">The sequence shown here is derived from an EMBL/GenBank/DDBJ whole genome shotgun (WGS) entry which is preliminary data.</text>
</comment>
<proteinExistence type="predicted"/>
<dbReference type="InterPro" id="IPR003781">
    <property type="entry name" value="CoA-bd"/>
</dbReference>
<protein>
    <submittedName>
        <fullName evidence="2">CoA-binding protein</fullName>
    </submittedName>
</protein>
<name>A0A254T6D0_9BURK</name>
<evidence type="ECO:0000313" key="3">
    <source>
        <dbReference type="Proteomes" id="UP000197535"/>
    </source>
</evidence>
<dbReference type="InterPro" id="IPR036291">
    <property type="entry name" value="NAD(P)-bd_dom_sf"/>
</dbReference>
<evidence type="ECO:0000259" key="1">
    <source>
        <dbReference type="SMART" id="SM00881"/>
    </source>
</evidence>
<sequence>MDQEQQTIQRILTESRTIAVVGLSRRDDRPSHEVAQYLQSHGYRIVPVNPSYAGTRILGEPCYATLGDAARAVKQEGGRIDVVDCFRKSEEVGAAVDDAITIGARTVWMQLGVIDEAAAARAEKAGLDVVMDKCIKIEHMQLR</sequence>
<evidence type="ECO:0000313" key="2">
    <source>
        <dbReference type="EMBL" id="OWW18224.1"/>
    </source>
</evidence>
<accession>A0A254T6D0</accession>
<gene>
    <name evidence="2" type="ORF">AYR66_01575</name>
</gene>
<dbReference type="EMBL" id="LSTO01000016">
    <property type="protein sequence ID" value="OWW18224.1"/>
    <property type="molecule type" value="Genomic_DNA"/>
</dbReference>
<dbReference type="PANTHER" id="PTHR33303:SF2">
    <property type="entry name" value="COA-BINDING DOMAIN-CONTAINING PROTEIN"/>
    <property type="match status" value="1"/>
</dbReference>
<feature type="domain" description="CoA-binding" evidence="1">
    <location>
        <begin position="11"/>
        <end position="113"/>
    </location>
</feature>
<dbReference type="SUPFAM" id="SSF51735">
    <property type="entry name" value="NAD(P)-binding Rossmann-fold domains"/>
    <property type="match status" value="1"/>
</dbReference>
<dbReference type="RefSeq" id="WP_088710633.1">
    <property type="nucleotide sequence ID" value="NZ_LSTO01000016.1"/>
</dbReference>
<organism evidence="2 3">
    <name type="scientific">Noviherbaspirillum denitrificans</name>
    <dbReference type="NCBI Taxonomy" id="1968433"/>
    <lineage>
        <taxon>Bacteria</taxon>
        <taxon>Pseudomonadati</taxon>
        <taxon>Pseudomonadota</taxon>
        <taxon>Betaproteobacteria</taxon>
        <taxon>Burkholderiales</taxon>
        <taxon>Oxalobacteraceae</taxon>
        <taxon>Noviherbaspirillum</taxon>
    </lineage>
</organism>
<dbReference type="AlphaFoldDB" id="A0A254T6D0"/>
<dbReference type="SMART" id="SM00881">
    <property type="entry name" value="CoA_binding"/>
    <property type="match status" value="1"/>
</dbReference>
<dbReference type="PANTHER" id="PTHR33303">
    <property type="entry name" value="CYTOPLASMIC PROTEIN-RELATED"/>
    <property type="match status" value="1"/>
</dbReference>